<dbReference type="AlphaFoldDB" id="A0A1I7S8Q9"/>
<proteinExistence type="predicted"/>
<evidence type="ECO:0000313" key="2">
    <source>
        <dbReference type="WBParaSite" id="BXY_0940400.1"/>
    </source>
</evidence>
<sequence length="98" mass="11235">MVSLIASVLCYFRACNQSPLARPWVNFFIRALFHSLSSNFLDVGQENHKSNRNSYSIASSHLQVPLLFNFLSNIDQLWTSTATATFRPQRTSTPRKRN</sequence>
<protein>
    <submittedName>
        <fullName evidence="2">Secreted protein</fullName>
    </submittedName>
</protein>
<accession>A0A1I7S8Q9</accession>
<organism evidence="1 2">
    <name type="scientific">Bursaphelenchus xylophilus</name>
    <name type="common">Pinewood nematode worm</name>
    <name type="synonym">Aphelenchoides xylophilus</name>
    <dbReference type="NCBI Taxonomy" id="6326"/>
    <lineage>
        <taxon>Eukaryota</taxon>
        <taxon>Metazoa</taxon>
        <taxon>Ecdysozoa</taxon>
        <taxon>Nematoda</taxon>
        <taxon>Chromadorea</taxon>
        <taxon>Rhabditida</taxon>
        <taxon>Tylenchina</taxon>
        <taxon>Tylenchomorpha</taxon>
        <taxon>Aphelenchoidea</taxon>
        <taxon>Aphelenchoididae</taxon>
        <taxon>Bursaphelenchus</taxon>
    </lineage>
</organism>
<evidence type="ECO:0000313" key="1">
    <source>
        <dbReference type="Proteomes" id="UP000095284"/>
    </source>
</evidence>
<reference evidence="2" key="1">
    <citation type="submission" date="2016-11" db="UniProtKB">
        <authorList>
            <consortium name="WormBaseParasite"/>
        </authorList>
    </citation>
    <scope>IDENTIFICATION</scope>
</reference>
<name>A0A1I7S8Q9_BURXY</name>
<dbReference type="WBParaSite" id="BXY_0940400.1">
    <property type="protein sequence ID" value="BXY_0940400.1"/>
    <property type="gene ID" value="BXY_0940400"/>
</dbReference>
<dbReference type="Proteomes" id="UP000095284">
    <property type="component" value="Unplaced"/>
</dbReference>